<dbReference type="PANTHER" id="PTHR38459">
    <property type="entry name" value="PROPHAGE BACTOPRENOL-LINKED GLUCOSE TRANSLOCASE HOMOLOG"/>
    <property type="match status" value="1"/>
</dbReference>
<comment type="subcellular location">
    <subcellularLocation>
        <location evidence="1">Membrane</location>
        <topology evidence="1">Multi-pass membrane protein</topology>
    </subcellularLocation>
</comment>
<feature type="transmembrane region" description="Helical" evidence="6">
    <location>
        <begin position="39"/>
        <end position="61"/>
    </location>
</feature>
<name>A0A2N1UN14_9BACT</name>
<evidence type="ECO:0000256" key="5">
    <source>
        <dbReference type="ARBA" id="ARBA00023136"/>
    </source>
</evidence>
<evidence type="ECO:0000256" key="4">
    <source>
        <dbReference type="ARBA" id="ARBA00022989"/>
    </source>
</evidence>
<dbReference type="AlphaFoldDB" id="A0A2N1UN14"/>
<keyword evidence="4 6" id="KW-1133">Transmembrane helix</keyword>
<feature type="transmembrane region" description="Helical" evidence="6">
    <location>
        <begin position="105"/>
        <end position="126"/>
    </location>
</feature>
<dbReference type="InterPro" id="IPR051401">
    <property type="entry name" value="GtrA_CellWall_Glycosyl"/>
</dbReference>
<dbReference type="Proteomes" id="UP000233414">
    <property type="component" value="Unassembled WGS sequence"/>
</dbReference>
<dbReference type="InterPro" id="IPR007267">
    <property type="entry name" value="GtrA_DPMS_TM"/>
</dbReference>
<dbReference type="GO" id="GO:0005886">
    <property type="term" value="C:plasma membrane"/>
    <property type="evidence" value="ECO:0007669"/>
    <property type="project" value="TreeGrafter"/>
</dbReference>
<evidence type="ECO:0000256" key="3">
    <source>
        <dbReference type="ARBA" id="ARBA00022692"/>
    </source>
</evidence>
<dbReference type="PANTHER" id="PTHR38459:SF1">
    <property type="entry name" value="PROPHAGE BACTOPRENOL-LINKED GLUCOSE TRANSLOCASE HOMOLOG"/>
    <property type="match status" value="1"/>
</dbReference>
<comment type="caution">
    <text evidence="8">The sequence shown here is derived from an EMBL/GenBank/DDBJ whole genome shotgun (WGS) entry which is preliminary data.</text>
</comment>
<evidence type="ECO:0000259" key="7">
    <source>
        <dbReference type="Pfam" id="PF04138"/>
    </source>
</evidence>
<dbReference type="GO" id="GO:0000271">
    <property type="term" value="P:polysaccharide biosynthetic process"/>
    <property type="evidence" value="ECO:0007669"/>
    <property type="project" value="InterPro"/>
</dbReference>
<protein>
    <recommendedName>
        <fullName evidence="7">GtrA/DPMS transmembrane domain-containing protein</fullName>
    </recommendedName>
</protein>
<feature type="transmembrane region" description="Helical" evidence="6">
    <location>
        <begin position="12"/>
        <end position="33"/>
    </location>
</feature>
<dbReference type="Pfam" id="PF04138">
    <property type="entry name" value="GtrA_DPMS_TM"/>
    <property type="match status" value="1"/>
</dbReference>
<evidence type="ECO:0000256" key="2">
    <source>
        <dbReference type="ARBA" id="ARBA00009399"/>
    </source>
</evidence>
<organism evidence="8 9">
    <name type="scientific">Candidatus Kuenenbacteria bacterium HGW-Kuenenbacteria-1</name>
    <dbReference type="NCBI Taxonomy" id="2013812"/>
    <lineage>
        <taxon>Bacteria</taxon>
        <taxon>Candidatus Kueneniibacteriota</taxon>
    </lineage>
</organism>
<evidence type="ECO:0000313" key="8">
    <source>
        <dbReference type="EMBL" id="PKL72188.1"/>
    </source>
</evidence>
<gene>
    <name evidence="8" type="ORF">CVV26_02660</name>
</gene>
<accession>A0A2N1UN14</accession>
<evidence type="ECO:0000313" key="9">
    <source>
        <dbReference type="Proteomes" id="UP000233414"/>
    </source>
</evidence>
<keyword evidence="5 6" id="KW-0472">Membrane</keyword>
<proteinExistence type="inferred from homology"/>
<keyword evidence="3 6" id="KW-0812">Transmembrane</keyword>
<feature type="transmembrane region" description="Helical" evidence="6">
    <location>
        <begin position="73"/>
        <end position="99"/>
    </location>
</feature>
<comment type="similarity">
    <text evidence="2">Belongs to the GtrA family.</text>
</comment>
<reference evidence="8 9" key="1">
    <citation type="journal article" date="2017" name="ISME J.">
        <title>Potential for microbial H2 and metal transformations associated with novel bacteria and archaea in deep terrestrial subsurface sediments.</title>
        <authorList>
            <person name="Hernsdorf A.W."/>
            <person name="Amano Y."/>
            <person name="Miyakawa K."/>
            <person name="Ise K."/>
            <person name="Suzuki Y."/>
            <person name="Anantharaman K."/>
            <person name="Probst A."/>
            <person name="Burstein D."/>
            <person name="Thomas B.C."/>
            <person name="Banfield J.F."/>
        </authorList>
    </citation>
    <scope>NUCLEOTIDE SEQUENCE [LARGE SCALE GENOMIC DNA]</scope>
    <source>
        <strain evidence="8">HGW-Kuenenbacteria-1</strain>
    </source>
</reference>
<evidence type="ECO:0000256" key="1">
    <source>
        <dbReference type="ARBA" id="ARBA00004141"/>
    </source>
</evidence>
<feature type="domain" description="GtrA/DPMS transmembrane" evidence="7">
    <location>
        <begin position="7"/>
        <end position="131"/>
    </location>
</feature>
<sequence>MIKQFLKFSIVGIINTGLDLVFFNFLILATGIYKGGWLGVLNFIAFSLATVNSYFLNKFWVFKKKELSSFSNFFLISLISCVINTSIVYSVATFVSPFFGVSQLLWINIAKLLAIFISLFCNFFGYKFWVFKK</sequence>
<dbReference type="EMBL" id="PGYQ01000013">
    <property type="protein sequence ID" value="PKL72188.1"/>
    <property type="molecule type" value="Genomic_DNA"/>
</dbReference>
<evidence type="ECO:0000256" key="6">
    <source>
        <dbReference type="SAM" id="Phobius"/>
    </source>
</evidence>